<reference evidence="7" key="1">
    <citation type="submission" date="2018-07" db="EMBL/GenBank/DDBJ databases">
        <authorList>
            <person name="Safronova V.I."/>
            <person name="Chirak E.R."/>
            <person name="Sazanova A.L."/>
        </authorList>
    </citation>
    <scope>NUCLEOTIDE SEQUENCE [LARGE SCALE GENOMIC DNA]</scope>
    <source>
        <strain evidence="7">RCAM04685</strain>
    </source>
</reference>
<dbReference type="RefSeq" id="WP_114828265.1">
    <property type="nucleotide sequence ID" value="NZ_QQTO01000037.1"/>
</dbReference>
<comment type="caution">
    <text evidence="6">The sequence shown here is derived from an EMBL/GenBank/DDBJ whole genome shotgun (WGS) entry which is preliminary data.</text>
</comment>
<feature type="transmembrane region" description="Helical" evidence="5">
    <location>
        <begin position="41"/>
        <end position="67"/>
    </location>
</feature>
<feature type="transmembrane region" description="Helical" evidence="5">
    <location>
        <begin position="79"/>
        <end position="103"/>
    </location>
</feature>
<dbReference type="EMBL" id="QQTP01000002">
    <property type="protein sequence ID" value="RDJ28140.1"/>
    <property type="molecule type" value="Genomic_DNA"/>
</dbReference>
<evidence type="ECO:0000313" key="7">
    <source>
        <dbReference type="Proteomes" id="UP000255207"/>
    </source>
</evidence>
<evidence type="ECO:0000313" key="6">
    <source>
        <dbReference type="EMBL" id="RDJ28140.1"/>
    </source>
</evidence>
<keyword evidence="4 5" id="KW-0472">Membrane</keyword>
<keyword evidence="3 5" id="KW-1133">Transmembrane helix</keyword>
<evidence type="ECO:0000256" key="5">
    <source>
        <dbReference type="RuleBase" id="RU363041"/>
    </source>
</evidence>
<comment type="similarity">
    <text evidence="5">Belongs to the 4-toluene sulfonate uptake permease (TSUP) (TC 2.A.102) family.</text>
</comment>
<feature type="transmembrane region" description="Helical" evidence="5">
    <location>
        <begin position="169"/>
        <end position="187"/>
    </location>
</feature>
<dbReference type="GO" id="GO:0005886">
    <property type="term" value="C:plasma membrane"/>
    <property type="evidence" value="ECO:0007669"/>
    <property type="project" value="UniProtKB-SubCell"/>
</dbReference>
<dbReference type="Proteomes" id="UP000255207">
    <property type="component" value="Unassembled WGS sequence"/>
</dbReference>
<proteinExistence type="inferred from homology"/>
<gene>
    <name evidence="6" type="ORF">DWE98_05980</name>
</gene>
<protein>
    <recommendedName>
        <fullName evidence="5">Probable membrane transporter protein</fullName>
    </recommendedName>
</protein>
<keyword evidence="5" id="KW-1003">Cell membrane</keyword>
<sequence>MNLLADPALLGSAAQAATALAVGAAALVGSLLSALTGSGGAIVLSLVLAPIIGVAAVVQTISVAMLLSHVARVGAFWKLIDWWVAGRILLAAVPGCFAGAVLYTKLNEAAISLVLGLFLILVVVLKRLLAGQRFQMGPTGLLVASAVFGFLSGTTIGGGLLMIPILLGAGLAGAALVATDAIVGLTMHLTKTLVFGQAAVLTSAQVWLGAVIGICMVPGAWLAKALLARIPLKVHGLLLDGVVALGGVSFVIQALRRWG</sequence>
<feature type="transmembrane region" description="Helical" evidence="5">
    <location>
        <begin position="199"/>
        <end position="222"/>
    </location>
</feature>
<feature type="transmembrane region" description="Helical" evidence="5">
    <location>
        <begin position="234"/>
        <end position="255"/>
    </location>
</feature>
<dbReference type="InterPro" id="IPR002781">
    <property type="entry name" value="TM_pro_TauE-like"/>
</dbReference>
<accession>A0A370LAD7</accession>
<dbReference type="Pfam" id="PF01925">
    <property type="entry name" value="TauE"/>
    <property type="match status" value="1"/>
</dbReference>
<organism evidence="6 7">
    <name type="scientific">Bosea caraganae</name>
    <dbReference type="NCBI Taxonomy" id="2763117"/>
    <lineage>
        <taxon>Bacteria</taxon>
        <taxon>Pseudomonadati</taxon>
        <taxon>Pseudomonadota</taxon>
        <taxon>Alphaproteobacteria</taxon>
        <taxon>Hyphomicrobiales</taxon>
        <taxon>Boseaceae</taxon>
        <taxon>Bosea</taxon>
    </lineage>
</organism>
<keyword evidence="7" id="KW-1185">Reference proteome</keyword>
<comment type="subcellular location">
    <subcellularLocation>
        <location evidence="5">Cell membrane</location>
        <topology evidence="5">Multi-pass membrane protein</topology>
    </subcellularLocation>
    <subcellularLocation>
        <location evidence="1">Membrane</location>
        <topology evidence="1">Multi-pass membrane protein</topology>
    </subcellularLocation>
</comment>
<evidence type="ECO:0000256" key="1">
    <source>
        <dbReference type="ARBA" id="ARBA00004141"/>
    </source>
</evidence>
<dbReference type="OrthoDB" id="7860953at2"/>
<evidence type="ECO:0000256" key="4">
    <source>
        <dbReference type="ARBA" id="ARBA00023136"/>
    </source>
</evidence>
<keyword evidence="2 5" id="KW-0812">Transmembrane</keyword>
<evidence type="ECO:0000256" key="3">
    <source>
        <dbReference type="ARBA" id="ARBA00022989"/>
    </source>
</evidence>
<name>A0A370LAD7_9HYPH</name>
<feature type="transmembrane region" description="Helical" evidence="5">
    <location>
        <begin position="109"/>
        <end position="129"/>
    </location>
</feature>
<dbReference type="AlphaFoldDB" id="A0A370LAD7"/>
<evidence type="ECO:0000256" key="2">
    <source>
        <dbReference type="ARBA" id="ARBA00022692"/>
    </source>
</evidence>
<feature type="transmembrane region" description="Helical" evidence="5">
    <location>
        <begin position="141"/>
        <end position="163"/>
    </location>
</feature>